<name>A0A8S3XEH7_PARAO</name>
<evidence type="ECO:0000256" key="1">
    <source>
        <dbReference type="SAM" id="MobiDB-lite"/>
    </source>
</evidence>
<keyword evidence="3" id="KW-1185">Reference proteome</keyword>
<comment type="caution">
    <text evidence="2">The sequence shown here is derived from an EMBL/GenBank/DDBJ whole genome shotgun (WGS) entry which is preliminary data.</text>
</comment>
<proteinExistence type="predicted"/>
<evidence type="ECO:0000313" key="2">
    <source>
        <dbReference type="EMBL" id="CAG5020829.1"/>
    </source>
</evidence>
<evidence type="ECO:0000313" key="3">
    <source>
        <dbReference type="Proteomes" id="UP000691718"/>
    </source>
</evidence>
<protein>
    <submittedName>
        <fullName evidence="2">(apollo) hypothetical protein</fullName>
    </submittedName>
</protein>
<organism evidence="2 3">
    <name type="scientific">Parnassius apollo</name>
    <name type="common">Apollo butterfly</name>
    <name type="synonym">Papilio apollo</name>
    <dbReference type="NCBI Taxonomy" id="110799"/>
    <lineage>
        <taxon>Eukaryota</taxon>
        <taxon>Metazoa</taxon>
        <taxon>Ecdysozoa</taxon>
        <taxon>Arthropoda</taxon>
        <taxon>Hexapoda</taxon>
        <taxon>Insecta</taxon>
        <taxon>Pterygota</taxon>
        <taxon>Neoptera</taxon>
        <taxon>Endopterygota</taxon>
        <taxon>Lepidoptera</taxon>
        <taxon>Glossata</taxon>
        <taxon>Ditrysia</taxon>
        <taxon>Papilionoidea</taxon>
        <taxon>Papilionidae</taxon>
        <taxon>Parnassiinae</taxon>
        <taxon>Parnassini</taxon>
        <taxon>Parnassius</taxon>
        <taxon>Parnassius</taxon>
    </lineage>
</organism>
<dbReference type="EMBL" id="CAJQZP010001141">
    <property type="protein sequence ID" value="CAG5020829.1"/>
    <property type="molecule type" value="Genomic_DNA"/>
</dbReference>
<dbReference type="AlphaFoldDB" id="A0A8S3XEH7"/>
<reference evidence="2" key="1">
    <citation type="submission" date="2021-04" db="EMBL/GenBank/DDBJ databases">
        <authorList>
            <person name="Tunstrom K."/>
        </authorList>
    </citation>
    <scope>NUCLEOTIDE SEQUENCE</scope>
</reference>
<accession>A0A8S3XEH7</accession>
<feature type="compositionally biased region" description="Basic and acidic residues" evidence="1">
    <location>
        <begin position="60"/>
        <end position="78"/>
    </location>
</feature>
<dbReference type="Proteomes" id="UP000691718">
    <property type="component" value="Unassembled WGS sequence"/>
</dbReference>
<sequence length="183" mass="20264">MLDDFEREHCASCRALKCCCSDIKPTATELTDSGRISQASCKTKSVDSKEAPLAKSLPKPKWDKQLHDSISTPERESNEDVEAWVETVTPSAPATVREIKRNLNLSATSGGLAIPCSPLKSAWVDGETSMQVIGTKNAVEKFFRSFRGYSPYSPAQTTLSFMSSRLATTFKVTPKKSYEYTYF</sequence>
<dbReference type="OrthoDB" id="7426250at2759"/>
<feature type="region of interest" description="Disordered" evidence="1">
    <location>
        <begin position="52"/>
        <end position="78"/>
    </location>
</feature>
<gene>
    <name evidence="2" type="ORF">PAPOLLO_LOCUS17364</name>
</gene>